<evidence type="ECO:0000256" key="1">
    <source>
        <dbReference type="SAM" id="MobiDB-lite"/>
    </source>
</evidence>
<proteinExistence type="predicted"/>
<dbReference type="EMBL" id="JAULSW010000004">
    <property type="protein sequence ID" value="KAK3385178.1"/>
    <property type="molecule type" value="Genomic_DNA"/>
</dbReference>
<reference evidence="2" key="1">
    <citation type="journal article" date="2023" name="Mol. Phylogenet. Evol.">
        <title>Genome-scale phylogeny and comparative genomics of the fungal order Sordariales.</title>
        <authorList>
            <person name="Hensen N."/>
            <person name="Bonometti L."/>
            <person name="Westerberg I."/>
            <person name="Brannstrom I.O."/>
            <person name="Guillou S."/>
            <person name="Cros-Aarteil S."/>
            <person name="Calhoun S."/>
            <person name="Haridas S."/>
            <person name="Kuo A."/>
            <person name="Mondo S."/>
            <person name="Pangilinan J."/>
            <person name="Riley R."/>
            <person name="LaButti K."/>
            <person name="Andreopoulos B."/>
            <person name="Lipzen A."/>
            <person name="Chen C."/>
            <person name="Yan M."/>
            <person name="Daum C."/>
            <person name="Ng V."/>
            <person name="Clum A."/>
            <person name="Steindorff A."/>
            <person name="Ohm R.A."/>
            <person name="Martin F."/>
            <person name="Silar P."/>
            <person name="Natvig D.O."/>
            <person name="Lalanne C."/>
            <person name="Gautier V."/>
            <person name="Ament-Velasquez S.L."/>
            <person name="Kruys A."/>
            <person name="Hutchinson M.I."/>
            <person name="Powell A.J."/>
            <person name="Barry K."/>
            <person name="Miller A.N."/>
            <person name="Grigoriev I.V."/>
            <person name="Debuchy R."/>
            <person name="Gladieux P."/>
            <person name="Hiltunen Thoren M."/>
            <person name="Johannesson H."/>
        </authorList>
    </citation>
    <scope>NUCLEOTIDE SEQUENCE</scope>
    <source>
        <strain evidence="2">CBS 232.78</strain>
    </source>
</reference>
<comment type="caution">
    <text evidence="2">The sequence shown here is derived from an EMBL/GenBank/DDBJ whole genome shotgun (WGS) entry which is preliminary data.</text>
</comment>
<name>A0AAE0TZA9_9PEZI</name>
<keyword evidence="3" id="KW-1185">Reference proteome</keyword>
<sequence>MDACLAELTLQSLQSLDMDFAMSDIAFDPTDYDLALLIGGHHPSPRNETGVDSRHRRGGSDRVSNIFGHRDDFNGTNGDMLGWPSHNGGGLSDAPQTSTVEPARKHDPAPHIPNTNGESRQHVLQAPGCYIDLLKLSLELVEDQYIIETQAPLDGTPTPPPHECPPAEQSRFINRVLNQSSRFWDILKTMSLEAESQRQRTTSAAKSNGESNGFHNGNGHTNGGSNGGSLDSGAWRGWTRPRTGDTNNSNGNRVDMDLYGTSSSSSSSSSPPVASHRVDPVLVVNLVMTYVYLLRSCRAVFVRLYQALEMTPTAESRSPLRLPSLQFGDFQLENNLAIQVKVLVEMMSGMLLRIGNTLGISPSGVIVPADGNASPPAEDRDCRLPFMSDPVAVSVREIILSQERAQGGGITRPGEAPPLPEIMANLRRLLGRRYSVV</sequence>
<gene>
    <name evidence="2" type="ORF">B0H63DRAFT_472483</name>
</gene>
<evidence type="ECO:0000313" key="2">
    <source>
        <dbReference type="EMBL" id="KAK3385178.1"/>
    </source>
</evidence>
<feature type="region of interest" description="Disordered" evidence="1">
    <location>
        <begin position="85"/>
        <end position="119"/>
    </location>
</feature>
<dbReference type="AlphaFoldDB" id="A0AAE0TZA9"/>
<evidence type="ECO:0000313" key="3">
    <source>
        <dbReference type="Proteomes" id="UP001285441"/>
    </source>
</evidence>
<feature type="compositionally biased region" description="Polar residues" evidence="1">
    <location>
        <begin position="199"/>
        <end position="210"/>
    </location>
</feature>
<organism evidence="2 3">
    <name type="scientific">Podospora didyma</name>
    <dbReference type="NCBI Taxonomy" id="330526"/>
    <lineage>
        <taxon>Eukaryota</taxon>
        <taxon>Fungi</taxon>
        <taxon>Dikarya</taxon>
        <taxon>Ascomycota</taxon>
        <taxon>Pezizomycotina</taxon>
        <taxon>Sordariomycetes</taxon>
        <taxon>Sordariomycetidae</taxon>
        <taxon>Sordariales</taxon>
        <taxon>Podosporaceae</taxon>
        <taxon>Podospora</taxon>
    </lineage>
</organism>
<reference evidence="2" key="2">
    <citation type="submission" date="2023-06" db="EMBL/GenBank/DDBJ databases">
        <authorList>
            <consortium name="Lawrence Berkeley National Laboratory"/>
            <person name="Haridas S."/>
            <person name="Hensen N."/>
            <person name="Bonometti L."/>
            <person name="Westerberg I."/>
            <person name="Brannstrom I.O."/>
            <person name="Guillou S."/>
            <person name="Cros-Aarteil S."/>
            <person name="Calhoun S."/>
            <person name="Kuo A."/>
            <person name="Mondo S."/>
            <person name="Pangilinan J."/>
            <person name="Riley R."/>
            <person name="LaButti K."/>
            <person name="Andreopoulos B."/>
            <person name="Lipzen A."/>
            <person name="Chen C."/>
            <person name="Yanf M."/>
            <person name="Daum C."/>
            <person name="Ng V."/>
            <person name="Clum A."/>
            <person name="Steindorff A."/>
            <person name="Ohm R."/>
            <person name="Martin F."/>
            <person name="Silar P."/>
            <person name="Natvig D."/>
            <person name="Lalanne C."/>
            <person name="Gautier V."/>
            <person name="Ament-velasquez S.L."/>
            <person name="Kruys A."/>
            <person name="Hutchinson M.I."/>
            <person name="Powell A.J."/>
            <person name="Barry K."/>
            <person name="Miller A.N."/>
            <person name="Grigoriev I.V."/>
            <person name="Debuchy R."/>
            <person name="Gladieux P."/>
            <person name="Thoren M.H."/>
            <person name="Johannesson H."/>
        </authorList>
    </citation>
    <scope>NUCLEOTIDE SEQUENCE</scope>
    <source>
        <strain evidence="2">CBS 232.78</strain>
    </source>
</reference>
<protein>
    <recommendedName>
        <fullName evidence="4">Aflatoxin regulatory protein domain-containing protein</fullName>
    </recommendedName>
</protein>
<dbReference type="Proteomes" id="UP001285441">
    <property type="component" value="Unassembled WGS sequence"/>
</dbReference>
<feature type="region of interest" description="Disordered" evidence="1">
    <location>
        <begin position="41"/>
        <end position="71"/>
    </location>
</feature>
<feature type="region of interest" description="Disordered" evidence="1">
    <location>
        <begin position="195"/>
        <end position="275"/>
    </location>
</feature>
<accession>A0AAE0TZA9</accession>
<evidence type="ECO:0008006" key="4">
    <source>
        <dbReference type="Google" id="ProtNLM"/>
    </source>
</evidence>